<dbReference type="Pfam" id="PF23241">
    <property type="entry name" value="HAT_PRP39_C"/>
    <property type="match status" value="1"/>
</dbReference>
<accession>A0ABR1EZW5</accession>
<evidence type="ECO:0000313" key="10">
    <source>
        <dbReference type="EMBL" id="KAK7203090.1"/>
    </source>
</evidence>
<feature type="domain" description="Suppressor of forked" evidence="8">
    <location>
        <begin position="327"/>
        <end position="454"/>
    </location>
</feature>
<dbReference type="GeneID" id="90036392"/>
<dbReference type="Pfam" id="PF13181">
    <property type="entry name" value="TPR_8"/>
    <property type="match status" value="1"/>
</dbReference>
<protein>
    <recommendedName>
        <fullName evidence="6">mRNA 3'-end-processing protein RNA14</fullName>
    </recommendedName>
</protein>
<dbReference type="Pfam" id="PF06424">
    <property type="entry name" value="PRP1_N"/>
    <property type="match status" value="1"/>
</dbReference>
<evidence type="ECO:0000259" key="9">
    <source>
        <dbReference type="Pfam" id="PF06424"/>
    </source>
</evidence>
<dbReference type="Gene3D" id="1.25.40.10">
    <property type="entry name" value="Tetratricopeptide repeat domain"/>
    <property type="match status" value="4"/>
</dbReference>
<comment type="subcellular location">
    <subcellularLocation>
        <location evidence="1">Nucleus</location>
    </subcellularLocation>
</comment>
<dbReference type="InterPro" id="IPR045075">
    <property type="entry name" value="Syf1-like"/>
</dbReference>
<evidence type="ECO:0000256" key="6">
    <source>
        <dbReference type="ARBA" id="ARBA00026188"/>
    </source>
</evidence>
<evidence type="ECO:0000256" key="2">
    <source>
        <dbReference type="ARBA" id="ARBA00022664"/>
    </source>
</evidence>
<organism evidence="10 11">
    <name type="scientific">Myxozyma melibiosi</name>
    <dbReference type="NCBI Taxonomy" id="54550"/>
    <lineage>
        <taxon>Eukaryota</taxon>
        <taxon>Fungi</taxon>
        <taxon>Dikarya</taxon>
        <taxon>Ascomycota</taxon>
        <taxon>Saccharomycotina</taxon>
        <taxon>Lipomycetes</taxon>
        <taxon>Lipomycetales</taxon>
        <taxon>Lipomycetaceae</taxon>
        <taxon>Myxozyma</taxon>
    </lineage>
</organism>
<comment type="caution">
    <text evidence="10">The sequence shown here is derived from an EMBL/GenBank/DDBJ whole genome shotgun (WGS) entry which is preliminary data.</text>
</comment>
<evidence type="ECO:0000256" key="1">
    <source>
        <dbReference type="ARBA" id="ARBA00004123"/>
    </source>
</evidence>
<dbReference type="PANTHER" id="PTHR11246">
    <property type="entry name" value="PRE-MRNA SPLICING FACTOR"/>
    <property type="match status" value="1"/>
</dbReference>
<evidence type="ECO:0000256" key="4">
    <source>
        <dbReference type="ARBA" id="ARBA00023187"/>
    </source>
</evidence>
<dbReference type="SMART" id="SM00028">
    <property type="entry name" value="TPR"/>
    <property type="match status" value="4"/>
</dbReference>
<dbReference type="InterPro" id="IPR059164">
    <property type="entry name" value="HAT_PRP39_C"/>
</dbReference>
<keyword evidence="2" id="KW-0507">mRNA processing</keyword>
<dbReference type="InterPro" id="IPR019734">
    <property type="entry name" value="TPR_rpt"/>
</dbReference>
<dbReference type="InterPro" id="IPR003107">
    <property type="entry name" value="HAT"/>
</dbReference>
<keyword evidence="3" id="KW-0677">Repeat</keyword>
<proteinExistence type="predicted"/>
<dbReference type="InterPro" id="IPR008847">
    <property type="entry name" value="Suf"/>
</dbReference>
<keyword evidence="11" id="KW-1185">Reference proteome</keyword>
<dbReference type="RefSeq" id="XP_064766123.1">
    <property type="nucleotide sequence ID" value="XM_064910880.1"/>
</dbReference>
<evidence type="ECO:0000256" key="3">
    <source>
        <dbReference type="ARBA" id="ARBA00022737"/>
    </source>
</evidence>
<evidence type="ECO:0000256" key="5">
    <source>
        <dbReference type="ARBA" id="ARBA00023242"/>
    </source>
</evidence>
<sequence length="913" mass="102542">MFATPRRDFLNEQAPENYVAGLGRGATGFTTRSDIGPAREGPSEDAIKEALAKRAEALQNGNASDDDDEERFRDNENDEGLFASGAYDEEDEEADKIYSEVDERMDSRRKARREAREKREQEEFDSKNPKVSKQFADLTRALSTVTDEQWASIPEVGDLTGKNRRDRKMMQSERRFYAVPDSVLTSGRGQTTYENSVNPEDGTASTVDGTITDFRQISQAKDKMLGMRLDQAGTDSVIGSTNIDPKGYLTSLSSSSTSTGVDAANLSKHRELLLSVVKADPKHANGWIAIAKLEEQNNKMSSARKFIQQGCENCPKNEDVWLESMRLNDTNHAKVIASKAVQHLPKSVNIWMEAMRLESETANKKRVIRKALENIPQSVTLWKEAVNLEENPNDAKILLSRATSLIPLSVELWIALAKLETADNARKVLNKARQAVRTSHEVWVEAAKLEEKEGNIKKVEMVISRGISELQRRGGMLDREGWILEAEKCEQDGSVATCQAIIHTTLGFGLDGEDQESIWLDDGARSLRKGCFETARAIYAYALQHLPNVIAFWNEAITLEKAHGTSDSLFSLLEKAVESCPGTKELWLRYAEERLAASDVNGARSVLERAFDHNPNDEDIWLAAVDIEVRNNEYEKARILLSQARAGAPTERVWVKSVVLERQLKNLEGALQIVNLALQDFPKSAKLWMMKGQIYESEDRIPQAREAYISGTKVCPKSIPLWLLLSHLEESTIVKCRSVLERAALANPKNPQLWLQRIRVEIRAKNINQAKALIAIALQECPTSGAIWAESVALEPRTQRKPRLIDALKKCDNDSIVIAAIAKLFWSERKPDKAKSWFEKAIKADSDNGDHWAYLYKLLQTHGTKDELDHLVQKFLVANPKHGDVWPRVFKDVNNFQKSKPELLEMAAKAVTL</sequence>
<dbReference type="SMART" id="SM00386">
    <property type="entry name" value="HAT"/>
    <property type="match status" value="12"/>
</dbReference>
<feature type="compositionally biased region" description="Basic and acidic residues" evidence="7">
    <location>
        <begin position="1"/>
        <end position="10"/>
    </location>
</feature>
<dbReference type="Pfam" id="PF05843">
    <property type="entry name" value="Suf"/>
    <property type="match status" value="1"/>
</dbReference>
<dbReference type="Proteomes" id="UP001498771">
    <property type="component" value="Unassembled WGS sequence"/>
</dbReference>
<feature type="region of interest" description="Disordered" evidence="7">
    <location>
        <begin position="57"/>
        <end position="131"/>
    </location>
</feature>
<dbReference type="InterPro" id="IPR011990">
    <property type="entry name" value="TPR-like_helical_dom_sf"/>
</dbReference>
<feature type="region of interest" description="Disordered" evidence="7">
    <location>
        <begin position="187"/>
        <end position="207"/>
    </location>
</feature>
<evidence type="ECO:0000259" key="8">
    <source>
        <dbReference type="Pfam" id="PF05843"/>
    </source>
</evidence>
<dbReference type="SUPFAM" id="SSF48452">
    <property type="entry name" value="TPR-like"/>
    <property type="match status" value="4"/>
</dbReference>
<dbReference type="PANTHER" id="PTHR11246:SF1">
    <property type="entry name" value="PRE-MRNA-PROCESSING FACTOR 6"/>
    <property type="match status" value="1"/>
</dbReference>
<feature type="compositionally biased region" description="Basic and acidic residues" evidence="7">
    <location>
        <begin position="95"/>
        <end position="128"/>
    </location>
</feature>
<feature type="domain" description="PRP1 splicing factor N-terminal" evidence="9">
    <location>
        <begin position="14"/>
        <end position="162"/>
    </location>
</feature>
<keyword evidence="4" id="KW-0508">mRNA splicing</keyword>
<evidence type="ECO:0000256" key="7">
    <source>
        <dbReference type="SAM" id="MobiDB-lite"/>
    </source>
</evidence>
<keyword evidence="5" id="KW-0539">Nucleus</keyword>
<dbReference type="EMBL" id="JBBJBU010000013">
    <property type="protein sequence ID" value="KAK7203090.1"/>
    <property type="molecule type" value="Genomic_DNA"/>
</dbReference>
<dbReference type="InterPro" id="IPR010491">
    <property type="entry name" value="PRP1_N"/>
</dbReference>
<name>A0ABR1EZW5_9ASCO</name>
<evidence type="ECO:0000313" key="11">
    <source>
        <dbReference type="Proteomes" id="UP001498771"/>
    </source>
</evidence>
<gene>
    <name evidence="10" type="ORF">BZA70DRAFT_260492</name>
</gene>
<feature type="region of interest" description="Disordered" evidence="7">
    <location>
        <begin position="1"/>
        <end position="45"/>
    </location>
</feature>
<reference evidence="10 11" key="1">
    <citation type="submission" date="2024-03" db="EMBL/GenBank/DDBJ databases">
        <title>Genome-scale model development and genomic sequencing of the oleaginous clade Lipomyces.</title>
        <authorList>
            <consortium name="Lawrence Berkeley National Laboratory"/>
            <person name="Czajka J.J."/>
            <person name="Han Y."/>
            <person name="Kim J."/>
            <person name="Mondo S.J."/>
            <person name="Hofstad B.A."/>
            <person name="Robles A."/>
            <person name="Haridas S."/>
            <person name="Riley R."/>
            <person name="LaButti K."/>
            <person name="Pangilinan J."/>
            <person name="Andreopoulos W."/>
            <person name="Lipzen A."/>
            <person name="Yan J."/>
            <person name="Wang M."/>
            <person name="Ng V."/>
            <person name="Grigoriev I.V."/>
            <person name="Spatafora J.W."/>
            <person name="Magnuson J.K."/>
            <person name="Baker S.E."/>
            <person name="Pomraning K.R."/>
        </authorList>
    </citation>
    <scope>NUCLEOTIDE SEQUENCE [LARGE SCALE GENOMIC DNA]</scope>
    <source>
        <strain evidence="10 11">Phaff 52-87</strain>
    </source>
</reference>